<proteinExistence type="predicted"/>
<keyword evidence="2" id="KW-1185">Reference proteome</keyword>
<dbReference type="OrthoDB" id="5359341at2"/>
<evidence type="ECO:0000313" key="1">
    <source>
        <dbReference type="EMBL" id="TBR79561.1"/>
    </source>
</evidence>
<sequence length="88" mass="10689">MTPSFIVEHIQDKDFAKRIFSAIFQNSLTMFEDLKIIDNEEWIKEFIISQNQRLGYHKRFYYEERLDELIAHYGIKNAGKRRKIYTVV</sequence>
<dbReference type="EMBL" id="QPGR01000015">
    <property type="protein sequence ID" value="TBR79561.1"/>
    <property type="molecule type" value="Genomic_DNA"/>
</dbReference>
<reference evidence="1 2" key="1">
    <citation type="submission" date="2018-07" db="EMBL/GenBank/DDBJ databases">
        <title>Campylobacter zealandensis sp. nov., isolated from birds and water in New Zealand.</title>
        <authorList>
            <person name="Wilkinson D.A."/>
            <person name="Biggs P.J."/>
            <person name="French N.P."/>
            <person name="Midwinter A.C."/>
        </authorList>
    </citation>
    <scope>NUCLEOTIDE SEQUENCE [LARGE SCALE GENOMIC DNA]</scope>
    <source>
        <strain evidence="1 2">B423b</strain>
    </source>
</reference>
<dbReference type="Proteomes" id="UP000292583">
    <property type="component" value="Unassembled WGS sequence"/>
</dbReference>
<comment type="caution">
    <text evidence="1">The sequence shown here is derived from an EMBL/GenBank/DDBJ whole genome shotgun (WGS) entry which is preliminary data.</text>
</comment>
<gene>
    <name evidence="1" type="ORF">DU473_07060</name>
</gene>
<protein>
    <submittedName>
        <fullName evidence="1">Uncharacterized protein</fullName>
    </submittedName>
</protein>
<name>A0A4Q9JV73_9BACT</name>
<dbReference type="AlphaFoldDB" id="A0A4Q9JV73"/>
<accession>A0A4Q9JV73</accession>
<evidence type="ECO:0000313" key="2">
    <source>
        <dbReference type="Proteomes" id="UP000292583"/>
    </source>
</evidence>
<organism evidence="1 2">
    <name type="scientific">Campylobacter novaezeelandiae</name>
    <dbReference type="NCBI Taxonomy" id="2267891"/>
    <lineage>
        <taxon>Bacteria</taxon>
        <taxon>Pseudomonadati</taxon>
        <taxon>Campylobacterota</taxon>
        <taxon>Epsilonproteobacteria</taxon>
        <taxon>Campylobacterales</taxon>
        <taxon>Campylobacteraceae</taxon>
        <taxon>Campylobacter</taxon>
    </lineage>
</organism>